<dbReference type="InterPro" id="IPR012337">
    <property type="entry name" value="RNaseH-like_sf"/>
</dbReference>
<dbReference type="OrthoDB" id="101614at2759"/>
<dbReference type="PANTHER" id="PTHR48475">
    <property type="entry name" value="RIBONUCLEASE H"/>
    <property type="match status" value="1"/>
</dbReference>
<evidence type="ECO:0000256" key="2">
    <source>
        <dbReference type="ARBA" id="ARBA00022695"/>
    </source>
</evidence>
<sequence>MPFGLKNVGAIYQRAMVALFHEMMHKEIEVYVDDMIVKSKTSEQHLEDLRKLFERLQKYKLKLNPAKCTFRVKSGKLLSFVVNERGIEVDPDEVKGIREMPTSSTKLELTTTFISIFKLLYKSQKTEWNPDCQEAFKKIKKYLENPLVLVPVVRERPLILYLTVLEESMGYILGQQDAIGKKEQTIYYLSKKFTDCEKRYPALERTCYTLVWALKRLRQYMLANTTCLISKTNPIKYIFEKSALIGRIARWQMALSKYDIVYTSQKAIKESVLVEHLAYHPVSDYQPLLHEFPDEHIMTIAGIEPELDKWTLWFDGASNLLENRIGVVLGFDCINNMAEYEACAMGITMALEHQVKKLKVFGDSALVIYQLRGKWEMRDTKLIPYYSHVKEMSELFNKITFYYIPQEENQMVDALATLSAMVHMNQGQEMSIHVRHQSRVAHYQQLDWDEAKVDNTPWYHDIKGYLEKGVYPEGVTENDERTLRRLASRFF</sequence>
<keyword evidence="6" id="KW-0695">RNA-directed DNA polymerase</keyword>
<dbReference type="SUPFAM" id="SSF56672">
    <property type="entry name" value="DNA/RNA polymerases"/>
    <property type="match status" value="1"/>
</dbReference>
<accession>A0A371IB34</accession>
<comment type="caution">
    <text evidence="8">The sequence shown here is derived from an EMBL/GenBank/DDBJ whole genome shotgun (WGS) entry which is preliminary data.</text>
</comment>
<name>A0A371IB34_MUCPR</name>
<dbReference type="InterPro" id="IPR000477">
    <property type="entry name" value="RT_dom"/>
</dbReference>
<dbReference type="Pfam" id="PF00078">
    <property type="entry name" value="RVT_1"/>
    <property type="match status" value="1"/>
</dbReference>
<dbReference type="Pfam" id="PF17917">
    <property type="entry name" value="RT_RNaseH"/>
    <property type="match status" value="1"/>
</dbReference>
<dbReference type="InterPro" id="IPR041373">
    <property type="entry name" value="RT_RNaseH"/>
</dbReference>
<dbReference type="SUPFAM" id="SSF53098">
    <property type="entry name" value="Ribonuclease H-like"/>
    <property type="match status" value="1"/>
</dbReference>
<keyword evidence="9" id="KW-1185">Reference proteome</keyword>
<evidence type="ECO:0000313" key="8">
    <source>
        <dbReference type="EMBL" id="RDY12184.1"/>
    </source>
</evidence>
<evidence type="ECO:0000256" key="6">
    <source>
        <dbReference type="ARBA" id="ARBA00022918"/>
    </source>
</evidence>
<dbReference type="GO" id="GO:0003964">
    <property type="term" value="F:RNA-directed DNA polymerase activity"/>
    <property type="evidence" value="ECO:0007669"/>
    <property type="project" value="UniProtKB-KW"/>
</dbReference>
<dbReference type="CDD" id="cd09279">
    <property type="entry name" value="RNase_HI_like"/>
    <property type="match status" value="1"/>
</dbReference>
<dbReference type="InterPro" id="IPR043128">
    <property type="entry name" value="Rev_trsase/Diguanyl_cyclase"/>
</dbReference>
<protein>
    <submittedName>
        <fullName evidence="8">Retrovirus-related Pol polyprotein from transposon 17.6</fullName>
    </submittedName>
</protein>
<keyword evidence="5" id="KW-0378">Hydrolase</keyword>
<gene>
    <name evidence="8" type="primary">pol</name>
    <name evidence="8" type="ORF">CR513_03043</name>
</gene>
<dbReference type="PANTHER" id="PTHR48475:SF1">
    <property type="entry name" value="RNASE H TYPE-1 DOMAIN-CONTAINING PROTEIN"/>
    <property type="match status" value="1"/>
</dbReference>
<keyword evidence="4" id="KW-0255">Endonuclease</keyword>
<reference evidence="8" key="1">
    <citation type="submission" date="2018-05" db="EMBL/GenBank/DDBJ databases">
        <title>Draft genome of Mucuna pruriens seed.</title>
        <authorList>
            <person name="Nnadi N.E."/>
            <person name="Vos R."/>
            <person name="Hasami M.H."/>
            <person name="Devisetty U.K."/>
            <person name="Aguiy J.C."/>
        </authorList>
    </citation>
    <scope>NUCLEOTIDE SEQUENCE [LARGE SCALE GENOMIC DNA]</scope>
    <source>
        <strain evidence="8">JCA_2017</strain>
    </source>
</reference>
<dbReference type="Pfam" id="PF13456">
    <property type="entry name" value="RVT_3"/>
    <property type="match status" value="1"/>
</dbReference>
<keyword evidence="2" id="KW-0548">Nucleotidyltransferase</keyword>
<dbReference type="GO" id="GO:0004523">
    <property type="term" value="F:RNA-DNA hybrid ribonuclease activity"/>
    <property type="evidence" value="ECO:0007669"/>
    <property type="project" value="InterPro"/>
</dbReference>
<proteinExistence type="predicted"/>
<evidence type="ECO:0000313" key="9">
    <source>
        <dbReference type="Proteomes" id="UP000257109"/>
    </source>
</evidence>
<feature type="non-terminal residue" evidence="8">
    <location>
        <position position="1"/>
    </location>
</feature>
<keyword evidence="3" id="KW-0540">Nuclease</keyword>
<dbReference type="Proteomes" id="UP000257109">
    <property type="component" value="Unassembled WGS sequence"/>
</dbReference>
<evidence type="ECO:0000256" key="3">
    <source>
        <dbReference type="ARBA" id="ARBA00022722"/>
    </source>
</evidence>
<dbReference type="InterPro" id="IPR036397">
    <property type="entry name" value="RNaseH_sf"/>
</dbReference>
<dbReference type="InterPro" id="IPR043502">
    <property type="entry name" value="DNA/RNA_pol_sf"/>
</dbReference>
<dbReference type="InterPro" id="IPR002156">
    <property type="entry name" value="RNaseH_domain"/>
</dbReference>
<dbReference type="Gene3D" id="3.10.20.370">
    <property type="match status" value="1"/>
</dbReference>
<feature type="domain" description="Reverse transcriptase" evidence="7">
    <location>
        <begin position="1"/>
        <end position="89"/>
    </location>
</feature>
<evidence type="ECO:0000256" key="1">
    <source>
        <dbReference type="ARBA" id="ARBA00022679"/>
    </source>
</evidence>
<dbReference type="AlphaFoldDB" id="A0A371IB34"/>
<evidence type="ECO:0000256" key="4">
    <source>
        <dbReference type="ARBA" id="ARBA00022759"/>
    </source>
</evidence>
<evidence type="ECO:0000259" key="7">
    <source>
        <dbReference type="PROSITE" id="PS50878"/>
    </source>
</evidence>
<evidence type="ECO:0000256" key="5">
    <source>
        <dbReference type="ARBA" id="ARBA00022801"/>
    </source>
</evidence>
<dbReference type="Gene3D" id="3.30.420.10">
    <property type="entry name" value="Ribonuclease H-like superfamily/Ribonuclease H"/>
    <property type="match status" value="1"/>
</dbReference>
<dbReference type="EMBL" id="QJKJ01000515">
    <property type="protein sequence ID" value="RDY12184.1"/>
    <property type="molecule type" value="Genomic_DNA"/>
</dbReference>
<dbReference type="Gene3D" id="3.30.70.270">
    <property type="match status" value="1"/>
</dbReference>
<dbReference type="CDD" id="cd01647">
    <property type="entry name" value="RT_LTR"/>
    <property type="match status" value="1"/>
</dbReference>
<dbReference type="PROSITE" id="PS50878">
    <property type="entry name" value="RT_POL"/>
    <property type="match status" value="1"/>
</dbReference>
<keyword evidence="1" id="KW-0808">Transferase</keyword>
<dbReference type="GO" id="GO:0003676">
    <property type="term" value="F:nucleic acid binding"/>
    <property type="evidence" value="ECO:0007669"/>
    <property type="project" value="InterPro"/>
</dbReference>
<organism evidence="8 9">
    <name type="scientific">Mucuna pruriens</name>
    <name type="common">Velvet bean</name>
    <name type="synonym">Dolichos pruriens</name>
    <dbReference type="NCBI Taxonomy" id="157652"/>
    <lineage>
        <taxon>Eukaryota</taxon>
        <taxon>Viridiplantae</taxon>
        <taxon>Streptophyta</taxon>
        <taxon>Embryophyta</taxon>
        <taxon>Tracheophyta</taxon>
        <taxon>Spermatophyta</taxon>
        <taxon>Magnoliopsida</taxon>
        <taxon>eudicotyledons</taxon>
        <taxon>Gunneridae</taxon>
        <taxon>Pentapetalae</taxon>
        <taxon>rosids</taxon>
        <taxon>fabids</taxon>
        <taxon>Fabales</taxon>
        <taxon>Fabaceae</taxon>
        <taxon>Papilionoideae</taxon>
        <taxon>50 kb inversion clade</taxon>
        <taxon>NPAAA clade</taxon>
        <taxon>indigoferoid/millettioid clade</taxon>
        <taxon>Phaseoleae</taxon>
        <taxon>Mucuna</taxon>
    </lineage>
</organism>